<reference evidence="2 3" key="1">
    <citation type="journal article" date="2017" name="BMC Genomics">
        <title>Comparative genomic and phylogenomic analyses of the Bifidobacteriaceae family.</title>
        <authorList>
            <person name="Lugli G.A."/>
            <person name="Milani C."/>
            <person name="Turroni F."/>
            <person name="Duranti S."/>
            <person name="Mancabelli L."/>
            <person name="Mangifesta M."/>
            <person name="Ferrario C."/>
            <person name="Modesto M."/>
            <person name="Mattarelli P."/>
            <person name="Jiri K."/>
            <person name="van Sinderen D."/>
            <person name="Ventura M."/>
        </authorList>
    </citation>
    <scope>NUCLEOTIDE SEQUENCE [LARGE SCALE GENOMIC DNA]</scope>
    <source>
        <strain evidence="2 3">DSM 24744</strain>
    </source>
</reference>
<dbReference type="EMBL" id="MWWQ01000019">
    <property type="protein sequence ID" value="OZG48827.1"/>
    <property type="molecule type" value="Genomic_DNA"/>
</dbReference>
<evidence type="ECO:0000313" key="3">
    <source>
        <dbReference type="Proteomes" id="UP000216454"/>
    </source>
</evidence>
<evidence type="ECO:0000313" key="2">
    <source>
        <dbReference type="EMBL" id="OZG48827.1"/>
    </source>
</evidence>
<proteinExistence type="predicted"/>
<protein>
    <submittedName>
        <fullName evidence="2">Uncharacterized protein</fullName>
    </submittedName>
</protein>
<dbReference type="AlphaFoldDB" id="A0A261EPQ6"/>
<keyword evidence="3" id="KW-1185">Reference proteome</keyword>
<accession>A0A261EPQ6</accession>
<sequence>MSWFSNEPAAGVSDAVRHDETVDADGVTKVEGDTRFPALNVVPDAVDERAVKKAGGEPKVKQGRAPNKRRSDRPTVPAAAVRSLLGVVDALRDGYLPVAKLVAESGSNDEMAVAAVLTEVKPRRRMQQFVQLVERFDSDAPEDRLIDMALAMQGDAGLARRLFALVEASRGEGALGRPAGAGHERDDAKRVAAEWDAVSVNGLKALVY</sequence>
<comment type="caution">
    <text evidence="2">The sequence shown here is derived from an EMBL/GenBank/DDBJ whole genome shotgun (WGS) entry which is preliminary data.</text>
</comment>
<evidence type="ECO:0000256" key="1">
    <source>
        <dbReference type="SAM" id="MobiDB-lite"/>
    </source>
</evidence>
<gene>
    <name evidence="2" type="ORF">PSSU_1651</name>
</gene>
<dbReference type="RefSeq" id="WP_094691958.1">
    <property type="nucleotide sequence ID" value="NZ_MWWQ01000019.1"/>
</dbReference>
<dbReference type="Proteomes" id="UP000216454">
    <property type="component" value="Unassembled WGS sequence"/>
</dbReference>
<feature type="region of interest" description="Disordered" evidence="1">
    <location>
        <begin position="1"/>
        <end position="20"/>
    </location>
</feature>
<name>A0A261EPQ6_9BIFI</name>
<feature type="region of interest" description="Disordered" evidence="1">
    <location>
        <begin position="52"/>
        <end position="75"/>
    </location>
</feature>
<organism evidence="2 3">
    <name type="scientific">Pseudoscardovia suis</name>
    <dbReference type="NCBI Taxonomy" id="987063"/>
    <lineage>
        <taxon>Bacteria</taxon>
        <taxon>Bacillati</taxon>
        <taxon>Actinomycetota</taxon>
        <taxon>Actinomycetes</taxon>
        <taxon>Bifidobacteriales</taxon>
        <taxon>Bifidobacteriaceae</taxon>
        <taxon>Pseudoscardovia</taxon>
    </lineage>
</organism>